<evidence type="ECO:0000313" key="2">
    <source>
        <dbReference type="Proteomes" id="UP001236014"/>
    </source>
</evidence>
<dbReference type="AlphaFoldDB" id="A0A9Y2IBR4"/>
<keyword evidence="2" id="KW-1185">Reference proteome</keyword>
<evidence type="ECO:0000313" key="1">
    <source>
        <dbReference type="EMBL" id="WIX77480.1"/>
    </source>
</evidence>
<dbReference type="Proteomes" id="UP001236014">
    <property type="component" value="Chromosome"/>
</dbReference>
<dbReference type="KEGG" id="acab:QRX50_39740"/>
<proteinExistence type="predicted"/>
<protein>
    <submittedName>
        <fullName evidence="1">Uncharacterized protein</fullName>
    </submittedName>
</protein>
<accession>A0A9Y2IBR4</accession>
<sequence>MTTPVQDAGAAVRKLGVSPDTYGPSLDTPTDPAATEVVGAALAELLAQQALDQVAVWHGADDAVLAHVVARQLGATVTRASELEGVVGFHPPVAAGTRIALVGTAWEPARLRTLLNLAATARAEVVAVAAVLATPALAEVTGPPTAALLTELPGGPR</sequence>
<dbReference type="EMBL" id="CP127294">
    <property type="protein sequence ID" value="WIX77480.1"/>
    <property type="molecule type" value="Genomic_DNA"/>
</dbReference>
<dbReference type="RefSeq" id="WP_285968221.1">
    <property type="nucleotide sequence ID" value="NZ_CP127294.1"/>
</dbReference>
<reference evidence="1 2" key="1">
    <citation type="submission" date="2023-06" db="EMBL/GenBank/DDBJ databases">
        <authorList>
            <person name="Oyuntsetseg B."/>
            <person name="Kim S.B."/>
        </authorList>
    </citation>
    <scope>NUCLEOTIDE SEQUENCE [LARGE SCALE GENOMIC DNA]</scope>
    <source>
        <strain evidence="1 2">2-15</strain>
    </source>
</reference>
<organism evidence="1 2">
    <name type="scientific">Amycolatopsis carbonis</name>
    <dbReference type="NCBI Taxonomy" id="715471"/>
    <lineage>
        <taxon>Bacteria</taxon>
        <taxon>Bacillati</taxon>
        <taxon>Actinomycetota</taxon>
        <taxon>Actinomycetes</taxon>
        <taxon>Pseudonocardiales</taxon>
        <taxon>Pseudonocardiaceae</taxon>
        <taxon>Amycolatopsis</taxon>
    </lineage>
</organism>
<gene>
    <name evidence="1" type="ORF">QRX50_39740</name>
</gene>
<name>A0A9Y2IBR4_9PSEU</name>